<name>W7YDR9_9BACL</name>
<evidence type="ECO:0000313" key="1">
    <source>
        <dbReference type="EMBL" id="GAF06592.1"/>
    </source>
</evidence>
<gene>
    <name evidence="1" type="ORF">JCM16418_560</name>
</gene>
<dbReference type="Proteomes" id="UP000019364">
    <property type="component" value="Unassembled WGS sequence"/>
</dbReference>
<proteinExistence type="predicted"/>
<comment type="caution">
    <text evidence="1">The sequence shown here is derived from an EMBL/GenBank/DDBJ whole genome shotgun (WGS) entry which is preliminary data.</text>
</comment>
<reference evidence="1 2" key="1">
    <citation type="journal article" date="2014" name="Genome Announc.">
        <title>Draft Genome Sequence of Paenibacillus pini JCM 16418T, Isolated from the Rhizosphere of Pine Tree.</title>
        <authorList>
            <person name="Yuki M."/>
            <person name="Oshima K."/>
            <person name="Suda W."/>
            <person name="Oshida Y."/>
            <person name="Kitamura K."/>
            <person name="Iida Y."/>
            <person name="Hattori M."/>
            <person name="Ohkuma M."/>
        </authorList>
    </citation>
    <scope>NUCLEOTIDE SEQUENCE [LARGE SCALE GENOMIC DNA]</scope>
    <source>
        <strain evidence="1 2">JCM 16418</strain>
    </source>
</reference>
<dbReference type="AlphaFoldDB" id="W7YDR9"/>
<accession>W7YDR9</accession>
<keyword evidence="2" id="KW-1185">Reference proteome</keyword>
<sequence>MTMYGDYLFDMAIGWMIFDMYDELKSNILERYLELIIHTLGEEVRGKIYLYVLVYSMVSANLYAEDCSDGHYQWCVRNLNNNMYWDAIQ</sequence>
<dbReference type="EMBL" id="BAVZ01000001">
    <property type="protein sequence ID" value="GAF06592.1"/>
    <property type="molecule type" value="Genomic_DNA"/>
</dbReference>
<protein>
    <submittedName>
        <fullName evidence="1">Uncharacterized protein</fullName>
    </submittedName>
</protein>
<organism evidence="1 2">
    <name type="scientific">Paenibacillus pini JCM 16418</name>
    <dbReference type="NCBI Taxonomy" id="1236976"/>
    <lineage>
        <taxon>Bacteria</taxon>
        <taxon>Bacillati</taxon>
        <taxon>Bacillota</taxon>
        <taxon>Bacilli</taxon>
        <taxon>Bacillales</taxon>
        <taxon>Paenibacillaceae</taxon>
        <taxon>Paenibacillus</taxon>
    </lineage>
</organism>
<evidence type="ECO:0000313" key="2">
    <source>
        <dbReference type="Proteomes" id="UP000019364"/>
    </source>
</evidence>
<dbReference type="STRING" id="1236976.JCM16418_560"/>